<feature type="compositionally biased region" description="Acidic residues" evidence="1">
    <location>
        <begin position="1"/>
        <end position="11"/>
    </location>
</feature>
<dbReference type="AlphaFoldDB" id="A0A445F9D4"/>
<feature type="compositionally biased region" description="Basic and acidic residues" evidence="1">
    <location>
        <begin position="191"/>
        <end position="203"/>
    </location>
</feature>
<evidence type="ECO:0000313" key="4">
    <source>
        <dbReference type="Proteomes" id="UP000289340"/>
    </source>
</evidence>
<comment type="caution">
    <text evidence="3">The sequence shown here is derived from an EMBL/GenBank/DDBJ whole genome shotgun (WGS) entry which is preliminary data.</text>
</comment>
<dbReference type="Pfam" id="PF25999">
    <property type="entry name" value="SYNRG_C"/>
    <property type="match status" value="1"/>
</dbReference>
<dbReference type="Proteomes" id="UP000289340">
    <property type="component" value="Chromosome 20"/>
</dbReference>
<feature type="compositionally biased region" description="Basic and acidic residues" evidence="1">
    <location>
        <begin position="373"/>
        <end position="390"/>
    </location>
</feature>
<evidence type="ECO:0000313" key="3">
    <source>
        <dbReference type="EMBL" id="RZB45421.1"/>
    </source>
</evidence>
<organism evidence="3 4">
    <name type="scientific">Glycine soja</name>
    <name type="common">Wild soybean</name>
    <dbReference type="NCBI Taxonomy" id="3848"/>
    <lineage>
        <taxon>Eukaryota</taxon>
        <taxon>Viridiplantae</taxon>
        <taxon>Streptophyta</taxon>
        <taxon>Embryophyta</taxon>
        <taxon>Tracheophyta</taxon>
        <taxon>Spermatophyta</taxon>
        <taxon>Magnoliopsida</taxon>
        <taxon>eudicotyledons</taxon>
        <taxon>Gunneridae</taxon>
        <taxon>Pentapetalae</taxon>
        <taxon>rosids</taxon>
        <taxon>fabids</taxon>
        <taxon>Fabales</taxon>
        <taxon>Fabaceae</taxon>
        <taxon>Papilionoideae</taxon>
        <taxon>50 kb inversion clade</taxon>
        <taxon>NPAAA clade</taxon>
        <taxon>indigoferoid/millettioid clade</taxon>
        <taxon>Phaseoleae</taxon>
        <taxon>Glycine</taxon>
        <taxon>Glycine subgen. Soja</taxon>
    </lineage>
</organism>
<feature type="compositionally biased region" description="Polar residues" evidence="1">
    <location>
        <begin position="329"/>
        <end position="343"/>
    </location>
</feature>
<feature type="compositionally biased region" description="Polar residues" evidence="1">
    <location>
        <begin position="410"/>
        <end position="422"/>
    </location>
</feature>
<evidence type="ECO:0000259" key="2">
    <source>
        <dbReference type="Pfam" id="PF25999"/>
    </source>
</evidence>
<sequence>MAEEEEDDESFGEFTFASFPSQPTSNDTNPLDDDDWGDFMNHSNRINGKPFDSFGLPTDPTNKHVNDDKGVAVQAEAAKNPKGAIPLSIFGEEEGEEEEKPASANVFSNGGGGAVKRGSGSNGSVGISDLISRLYNQQRPQVDSHNNGSVSVSNVAAPNPTYSNGSKLNSDEDEDGWEFKSAEWETGTKSQDVKAETPKHDNGALDVGTVLDSSNGILDKAGRWHVEFEFSPHSASQDHVNPQPSPESESNDIGTGFAMFSQNFGEFSSGSGPNQNLEVLKKADIYPTNMELLKFEGATPHGIIDSSLTSESNQPDGWNFGFNFNSSSVGEDNHSSDSYFKTKNNQDDNNRNNASPTNINVDSHVNFFESESDVTKHEKPLTSSENRREAMPLSIFGDETPDTDKHPVTQDLSPYTPTSPIRNSFNSPGSNFSINDIWNLYNQAENQSSPNMTPKASENQIHASPEVLGSSLVTSNDNLDDDFWDYKDAATETRFTNESAQKTSSPQVNENVLQSSPTFLNSDLTYGDDDFVDDSWVFKDAISGTISQDHTPSLDHRDLPQLSTKLEQVDYAEFYSKVKDELCNYVLFHLQNLKKTQNVAALSGEDAKAKALLEEIQEFSKILHQDNMSIPNEYLSEDYCPRNVCFNELLDVLKEPKFQPFESEYQLASRLLMAEKDIKCVMELLKDTVSTLRILKLGSTEEQSNYLTIWSKIAFVCSQELKHGAYVWKQAVLQNTHDQILSSPKGVQFILALGEIYRVAEIIGTSAKLHKPWMLSGATDHKSLCALLNECYGIWLASGLEEAILSISNWNNFEPDGISRELVESIKYIHELDEHALQSFVISGEQTTCQLSALPAGFIPGLNLVAWNGKHYIVKLANLWVNLISSDPPK</sequence>
<feature type="compositionally biased region" description="Polar residues" evidence="1">
    <location>
        <begin position="18"/>
        <end position="29"/>
    </location>
</feature>
<evidence type="ECO:0000256" key="1">
    <source>
        <dbReference type="SAM" id="MobiDB-lite"/>
    </source>
</evidence>
<feature type="compositionally biased region" description="Polar residues" evidence="1">
    <location>
        <begin position="354"/>
        <end position="363"/>
    </location>
</feature>
<name>A0A445F9D4_GLYSO</name>
<feature type="domain" description="Synergin gamma C-terminal" evidence="2">
    <location>
        <begin position="699"/>
        <end position="890"/>
    </location>
</feature>
<protein>
    <recommendedName>
        <fullName evidence="2">Synergin gamma C-terminal domain-containing protein</fullName>
    </recommendedName>
</protein>
<feature type="compositionally biased region" description="Gly residues" evidence="1">
    <location>
        <begin position="109"/>
        <end position="123"/>
    </location>
</feature>
<feature type="region of interest" description="Disordered" evidence="1">
    <location>
        <begin position="92"/>
        <end position="207"/>
    </location>
</feature>
<feature type="region of interest" description="Disordered" evidence="1">
    <location>
        <begin position="329"/>
        <end position="422"/>
    </location>
</feature>
<dbReference type="PANTHER" id="PTHR35701:SF1">
    <property type="entry name" value="OS11G0148400 PROTEIN"/>
    <property type="match status" value="1"/>
</dbReference>
<dbReference type="Gramene" id="XM_028364976.1">
    <property type="protein sequence ID" value="XP_028220777.1"/>
    <property type="gene ID" value="LOC114402412"/>
</dbReference>
<feature type="compositionally biased region" description="Low complexity" evidence="1">
    <location>
        <begin position="143"/>
        <end position="160"/>
    </location>
</feature>
<reference evidence="3 4" key="1">
    <citation type="submission" date="2018-09" db="EMBL/GenBank/DDBJ databases">
        <title>A high-quality reference genome of wild soybean provides a powerful tool to mine soybean genomes.</title>
        <authorList>
            <person name="Xie M."/>
            <person name="Chung C.Y.L."/>
            <person name="Li M.-W."/>
            <person name="Wong F.-L."/>
            <person name="Chan T.-F."/>
            <person name="Lam H.-M."/>
        </authorList>
    </citation>
    <scope>NUCLEOTIDE SEQUENCE [LARGE SCALE GENOMIC DNA]</scope>
    <source>
        <strain evidence="4">cv. W05</strain>
        <tissue evidence="3">Hypocotyl of etiolated seedlings</tissue>
    </source>
</reference>
<keyword evidence="4" id="KW-1185">Reference proteome</keyword>
<gene>
    <name evidence="3" type="ORF">D0Y65_054970</name>
</gene>
<dbReference type="PANTHER" id="PTHR35701">
    <property type="entry name" value="OS11G0148400 PROTEIN"/>
    <property type="match status" value="1"/>
</dbReference>
<feature type="region of interest" description="Disordered" evidence="1">
    <location>
        <begin position="1"/>
        <end position="44"/>
    </location>
</feature>
<accession>A0A445F9D4</accession>
<feature type="region of interest" description="Disordered" evidence="1">
    <location>
        <begin position="233"/>
        <end position="252"/>
    </location>
</feature>
<dbReference type="InterPro" id="IPR059024">
    <property type="entry name" value="SYNRG_C"/>
</dbReference>
<dbReference type="EMBL" id="QZWG01000020">
    <property type="protein sequence ID" value="RZB45421.1"/>
    <property type="molecule type" value="Genomic_DNA"/>
</dbReference>
<proteinExistence type="predicted"/>